<keyword evidence="4 5" id="KW-0472">Membrane</keyword>
<dbReference type="PROSITE" id="PS50262">
    <property type="entry name" value="G_PROTEIN_RECEP_F1_2"/>
    <property type="match status" value="1"/>
</dbReference>
<reference evidence="8" key="2">
    <citation type="submission" date="2019-11" db="UniProtKB">
        <authorList>
            <consortium name="WormBaseParasite"/>
        </authorList>
    </citation>
    <scope>IDENTIFICATION</scope>
    <source>
        <strain evidence="8">Puerto Rican</strain>
    </source>
</reference>
<dbReference type="PRINTS" id="PR00237">
    <property type="entry name" value="GPCRRHODOPSN"/>
</dbReference>
<accession>A0A5K4F777</accession>
<feature type="transmembrane region" description="Helical" evidence="5">
    <location>
        <begin position="20"/>
        <end position="40"/>
    </location>
</feature>
<evidence type="ECO:0000313" key="8">
    <source>
        <dbReference type="WBParaSite" id="Smp_319310.2"/>
    </source>
</evidence>
<evidence type="ECO:0000256" key="4">
    <source>
        <dbReference type="ARBA" id="ARBA00023136"/>
    </source>
</evidence>
<dbReference type="InterPro" id="IPR000276">
    <property type="entry name" value="GPCR_Rhodpsn"/>
</dbReference>
<dbReference type="PANTHER" id="PTHR45698:SF1">
    <property type="entry name" value="TRACE AMINE-ASSOCIATED RECEPTOR 13C-LIKE"/>
    <property type="match status" value="1"/>
</dbReference>
<keyword evidence="7" id="KW-1185">Reference proteome</keyword>
<comment type="subcellular location">
    <subcellularLocation>
        <location evidence="1">Membrane</location>
    </subcellularLocation>
</comment>
<evidence type="ECO:0000256" key="5">
    <source>
        <dbReference type="SAM" id="Phobius"/>
    </source>
</evidence>
<dbReference type="WBParaSite" id="Smp_319310.2">
    <property type="protein sequence ID" value="Smp_319310.2"/>
    <property type="gene ID" value="Smp_319310"/>
</dbReference>
<feature type="transmembrane region" description="Helical" evidence="5">
    <location>
        <begin position="233"/>
        <end position="257"/>
    </location>
</feature>
<dbReference type="AlphaFoldDB" id="A0A5K4F777"/>
<dbReference type="Gene3D" id="1.20.1070.10">
    <property type="entry name" value="Rhodopsin 7-helix transmembrane proteins"/>
    <property type="match status" value="1"/>
</dbReference>
<keyword evidence="3 5" id="KW-1133">Transmembrane helix</keyword>
<dbReference type="PANTHER" id="PTHR45698">
    <property type="entry name" value="TRACE AMINE-ASSOCIATED RECEPTOR 19N-RELATED"/>
    <property type="match status" value="1"/>
</dbReference>
<dbReference type="GO" id="GO:0016020">
    <property type="term" value="C:membrane"/>
    <property type="evidence" value="ECO:0007669"/>
    <property type="project" value="UniProtKB-SubCell"/>
</dbReference>
<evidence type="ECO:0000256" key="2">
    <source>
        <dbReference type="ARBA" id="ARBA00022692"/>
    </source>
</evidence>
<reference evidence="7" key="1">
    <citation type="journal article" date="2012" name="PLoS Negl. Trop. Dis.">
        <title>A systematically improved high quality genome and transcriptome of the human blood fluke Schistosoma mansoni.</title>
        <authorList>
            <person name="Protasio A.V."/>
            <person name="Tsai I.J."/>
            <person name="Babbage A."/>
            <person name="Nichol S."/>
            <person name="Hunt M."/>
            <person name="Aslett M.A."/>
            <person name="De Silva N."/>
            <person name="Velarde G.S."/>
            <person name="Anderson T.J."/>
            <person name="Clark R.C."/>
            <person name="Davidson C."/>
            <person name="Dillon G.P."/>
            <person name="Holroyd N.E."/>
            <person name="LoVerde P.T."/>
            <person name="Lloyd C."/>
            <person name="McQuillan J."/>
            <person name="Oliveira G."/>
            <person name="Otto T.D."/>
            <person name="Parker-Manuel S.J."/>
            <person name="Quail M.A."/>
            <person name="Wilson R.A."/>
            <person name="Zerlotini A."/>
            <person name="Dunne D.W."/>
            <person name="Berriman M."/>
        </authorList>
    </citation>
    <scope>NUCLEOTIDE SEQUENCE [LARGE SCALE GENOMIC DNA]</scope>
    <source>
        <strain evidence="7">Puerto Rican</strain>
    </source>
</reference>
<evidence type="ECO:0000256" key="1">
    <source>
        <dbReference type="ARBA" id="ARBA00004370"/>
    </source>
</evidence>
<dbReference type="ExpressionAtlas" id="A0A5K4F777">
    <property type="expression patterns" value="baseline"/>
</dbReference>
<dbReference type="InterPro" id="IPR017452">
    <property type="entry name" value="GPCR_Rhodpsn_7TM"/>
</dbReference>
<dbReference type="InParanoid" id="A0A5K4F777"/>
<dbReference type="GO" id="GO:0004930">
    <property type="term" value="F:G protein-coupled receptor activity"/>
    <property type="evidence" value="ECO:0007669"/>
    <property type="project" value="InterPro"/>
</dbReference>
<protein>
    <submittedName>
        <fullName evidence="8">G_PROTEIN_RECEP_F1_2 domain-containing protein</fullName>
    </submittedName>
</protein>
<dbReference type="CDD" id="cd00637">
    <property type="entry name" value="7tm_classA_rhodopsin-like"/>
    <property type="match status" value="1"/>
</dbReference>
<feature type="transmembrane region" description="Helical" evidence="5">
    <location>
        <begin position="178"/>
        <end position="203"/>
    </location>
</feature>
<evidence type="ECO:0000256" key="3">
    <source>
        <dbReference type="ARBA" id="ARBA00022989"/>
    </source>
</evidence>
<organism evidence="7 8">
    <name type="scientific">Schistosoma mansoni</name>
    <name type="common">Blood fluke</name>
    <dbReference type="NCBI Taxonomy" id="6183"/>
    <lineage>
        <taxon>Eukaryota</taxon>
        <taxon>Metazoa</taxon>
        <taxon>Spiralia</taxon>
        <taxon>Lophotrochozoa</taxon>
        <taxon>Platyhelminthes</taxon>
        <taxon>Trematoda</taxon>
        <taxon>Digenea</taxon>
        <taxon>Strigeidida</taxon>
        <taxon>Schistosomatoidea</taxon>
        <taxon>Schistosomatidae</taxon>
        <taxon>Schistosoma</taxon>
    </lineage>
</organism>
<feature type="transmembrane region" description="Helical" evidence="5">
    <location>
        <begin position="52"/>
        <end position="69"/>
    </location>
</feature>
<sequence>MNKTVDLSSSIQIIVTTEGIFGIILNITAITVVFTSQFGSKFTTFVFRAQPIFDLSACFITAIYYIIQFTNGYNKFTGLYIIDRLLCHFWFQNSLFWLPCILSVQNLVCISLDRVSSVIFLRSRKVYTNRFFIIYFVYMFVMVLILYTPTPLLRRYTDNHCVMDFSVPWMDTNGFIEYFVYSWVVFAYCVPVLVMLVSHAWVIRTLREHNSSSHFLSHNMQSNLHIKRRISQLVITTLILSVQHTVLHFFECIGQILEVTGIFRYSYDSPIEQMSTLLILLGYMSNPCILVFSTAVLRRRLSLLFESLTEKITNIIINRLRSK</sequence>
<dbReference type="Pfam" id="PF00001">
    <property type="entry name" value="7tm_1"/>
    <property type="match status" value="1"/>
</dbReference>
<dbReference type="SUPFAM" id="SSF81321">
    <property type="entry name" value="Family A G protein-coupled receptor-like"/>
    <property type="match status" value="1"/>
</dbReference>
<dbReference type="Proteomes" id="UP000008854">
    <property type="component" value="Unassembled WGS sequence"/>
</dbReference>
<feature type="domain" description="G-protein coupled receptors family 1 profile" evidence="6">
    <location>
        <begin position="25"/>
        <end position="290"/>
    </location>
</feature>
<keyword evidence="2 5" id="KW-0812">Transmembrane</keyword>
<evidence type="ECO:0000259" key="6">
    <source>
        <dbReference type="PROSITE" id="PS50262"/>
    </source>
</evidence>
<feature type="transmembrane region" description="Helical" evidence="5">
    <location>
        <begin position="277"/>
        <end position="297"/>
    </location>
</feature>
<name>A0A5K4F777_SCHMA</name>
<proteinExistence type="predicted"/>
<feature type="transmembrane region" description="Helical" evidence="5">
    <location>
        <begin position="131"/>
        <end position="148"/>
    </location>
</feature>
<evidence type="ECO:0000313" key="7">
    <source>
        <dbReference type="Proteomes" id="UP000008854"/>
    </source>
</evidence>